<evidence type="ECO:0000256" key="1">
    <source>
        <dbReference type="ARBA" id="ARBA00023002"/>
    </source>
</evidence>
<dbReference type="GO" id="GO:0015995">
    <property type="term" value="P:chlorophyll biosynthetic process"/>
    <property type="evidence" value="ECO:0007669"/>
    <property type="project" value="UniProtKB-UniPathway"/>
</dbReference>
<accession>A0A7S4AM87</accession>
<dbReference type="GO" id="GO:0016491">
    <property type="term" value="F:oxidoreductase activity"/>
    <property type="evidence" value="ECO:0007669"/>
    <property type="project" value="UniProtKB-KW"/>
</dbReference>
<dbReference type="SUPFAM" id="SSF51735">
    <property type="entry name" value="NAD(P)-binding Rossmann-fold domains"/>
    <property type="match status" value="1"/>
</dbReference>
<dbReference type="PRINTS" id="PR00081">
    <property type="entry name" value="GDHRDH"/>
</dbReference>
<evidence type="ECO:0000256" key="2">
    <source>
        <dbReference type="SAM" id="SignalP"/>
    </source>
</evidence>
<dbReference type="UniPathway" id="UPA00668"/>
<gene>
    <name evidence="3" type="ORF">PAUS00366_LOCUS13097</name>
</gene>
<protein>
    <recommendedName>
        <fullName evidence="4">Protochlorophyllide reductase</fullName>
    </recommendedName>
</protein>
<dbReference type="InterPro" id="IPR002347">
    <property type="entry name" value="SDR_fam"/>
</dbReference>
<feature type="chain" id="PRO_5031513121" description="Protochlorophyllide reductase" evidence="2">
    <location>
        <begin position="22"/>
        <end position="462"/>
    </location>
</feature>
<evidence type="ECO:0000313" key="3">
    <source>
        <dbReference type="EMBL" id="CAE0720343.1"/>
    </source>
</evidence>
<dbReference type="InterPro" id="IPR036291">
    <property type="entry name" value="NAD(P)-bd_dom_sf"/>
</dbReference>
<proteinExistence type="predicted"/>
<sequence length="462" mass="49124">MGDFVLLSAFLLLLIGATVDGFLQKSTSGSWQHHYHNHHIGSFSTSGVNEFGRVSPAIGGRESFFDARATQSDDTDIIASTNNTHKTDGGMDRRRAIKATGMAMLSLWLGDTLGSDSLPSKWAASAAEEAASGSAGRTVLITGCNSGIGLEAARILARRNPNDKLVLACRTQAKADGTVQQILAESPAANLVPAECDLANLESIKKFVASLNGNLDVVCYNAGLAQNTKGEIERTADGFEKTIGTNHLGHFYLHHLLQSKLNTSNGKVVITASSVHDPESPGGKQGIPATLGDLGGFARDGKNFEMVDGNPYNGDKAYKDSKLCNILFCRELQRKLALDGATKNVVVNAFSPGLITSTGFFRYQNPVFSSIFNVAATNIFKLAETPEYGGAALAYMTTVEETSGKFFDSPPGTSNKYASDGNSYLGAFGKEFAPAAVSKEALDDEKAMRLWVLSEKLVGISS</sequence>
<reference evidence="3" key="1">
    <citation type="submission" date="2021-01" db="EMBL/GenBank/DDBJ databases">
        <authorList>
            <person name="Corre E."/>
            <person name="Pelletier E."/>
            <person name="Niang G."/>
            <person name="Scheremetjew M."/>
            <person name="Finn R."/>
            <person name="Kale V."/>
            <person name="Holt S."/>
            <person name="Cochrane G."/>
            <person name="Meng A."/>
            <person name="Brown T."/>
            <person name="Cohen L."/>
        </authorList>
    </citation>
    <scope>NUCLEOTIDE SEQUENCE</scope>
    <source>
        <strain evidence="3">10249 10 AB</strain>
    </source>
</reference>
<dbReference type="AlphaFoldDB" id="A0A7S4AM87"/>
<dbReference type="Gene3D" id="3.40.50.720">
    <property type="entry name" value="NAD(P)-binding Rossmann-like Domain"/>
    <property type="match status" value="1"/>
</dbReference>
<name>A0A7S4AM87_9STRA</name>
<dbReference type="PANTHER" id="PTHR43157:SF31">
    <property type="entry name" value="PHOSPHATIDYLINOSITOL-GLYCAN BIOSYNTHESIS CLASS F PROTEIN"/>
    <property type="match status" value="1"/>
</dbReference>
<feature type="signal peptide" evidence="2">
    <location>
        <begin position="1"/>
        <end position="21"/>
    </location>
</feature>
<dbReference type="EMBL" id="HBIX01018354">
    <property type="protein sequence ID" value="CAE0720343.1"/>
    <property type="molecule type" value="Transcribed_RNA"/>
</dbReference>
<organism evidence="3">
    <name type="scientific">Pseudo-nitzschia australis</name>
    <dbReference type="NCBI Taxonomy" id="44445"/>
    <lineage>
        <taxon>Eukaryota</taxon>
        <taxon>Sar</taxon>
        <taxon>Stramenopiles</taxon>
        <taxon>Ochrophyta</taxon>
        <taxon>Bacillariophyta</taxon>
        <taxon>Bacillariophyceae</taxon>
        <taxon>Bacillariophycidae</taxon>
        <taxon>Bacillariales</taxon>
        <taxon>Bacillariaceae</taxon>
        <taxon>Pseudo-nitzschia</taxon>
    </lineage>
</organism>
<dbReference type="Pfam" id="PF00106">
    <property type="entry name" value="adh_short"/>
    <property type="match status" value="1"/>
</dbReference>
<dbReference type="PANTHER" id="PTHR43157">
    <property type="entry name" value="PHOSPHATIDYLINOSITOL-GLYCAN BIOSYNTHESIS CLASS F PROTEIN-RELATED"/>
    <property type="match status" value="1"/>
</dbReference>
<evidence type="ECO:0008006" key="4">
    <source>
        <dbReference type="Google" id="ProtNLM"/>
    </source>
</evidence>
<keyword evidence="1" id="KW-0560">Oxidoreductase</keyword>
<keyword evidence="2" id="KW-0732">Signal</keyword>